<organism evidence="2 3">
    <name type="scientific">Stylonychia lemnae</name>
    <name type="common">Ciliate</name>
    <dbReference type="NCBI Taxonomy" id="5949"/>
    <lineage>
        <taxon>Eukaryota</taxon>
        <taxon>Sar</taxon>
        <taxon>Alveolata</taxon>
        <taxon>Ciliophora</taxon>
        <taxon>Intramacronucleata</taxon>
        <taxon>Spirotrichea</taxon>
        <taxon>Stichotrichia</taxon>
        <taxon>Sporadotrichida</taxon>
        <taxon>Oxytrichidae</taxon>
        <taxon>Stylonychinae</taxon>
        <taxon>Stylonychia</taxon>
    </lineage>
</organism>
<reference evidence="2 3" key="1">
    <citation type="submission" date="2014-06" db="EMBL/GenBank/DDBJ databases">
        <authorList>
            <person name="Swart Estienne"/>
        </authorList>
    </citation>
    <scope>NUCLEOTIDE SEQUENCE [LARGE SCALE GENOMIC DNA]</scope>
    <source>
        <strain evidence="2 3">130c</strain>
    </source>
</reference>
<evidence type="ECO:0000313" key="3">
    <source>
        <dbReference type="Proteomes" id="UP000039865"/>
    </source>
</evidence>
<dbReference type="AlphaFoldDB" id="A0A078A3Q1"/>
<keyword evidence="1" id="KW-0812">Transmembrane</keyword>
<dbReference type="OrthoDB" id="10563008at2759"/>
<feature type="transmembrane region" description="Helical" evidence="1">
    <location>
        <begin position="347"/>
        <end position="372"/>
    </location>
</feature>
<proteinExistence type="predicted"/>
<keyword evidence="1" id="KW-0472">Membrane</keyword>
<dbReference type="Proteomes" id="UP000039865">
    <property type="component" value="Unassembled WGS sequence"/>
</dbReference>
<keyword evidence="3" id="KW-1185">Reference proteome</keyword>
<keyword evidence="1" id="KW-1133">Transmembrane helix</keyword>
<feature type="transmembrane region" description="Helical" evidence="1">
    <location>
        <begin position="148"/>
        <end position="167"/>
    </location>
</feature>
<feature type="transmembrane region" description="Helical" evidence="1">
    <location>
        <begin position="269"/>
        <end position="290"/>
    </location>
</feature>
<feature type="transmembrane region" description="Helical" evidence="1">
    <location>
        <begin position="46"/>
        <end position="65"/>
    </location>
</feature>
<name>A0A078A3Q1_STYLE</name>
<accession>A0A078A3Q1</accession>
<evidence type="ECO:0000256" key="1">
    <source>
        <dbReference type="SAM" id="Phobius"/>
    </source>
</evidence>
<dbReference type="EMBL" id="CCKQ01005010">
    <property type="protein sequence ID" value="CDW76158.1"/>
    <property type="molecule type" value="Genomic_DNA"/>
</dbReference>
<dbReference type="InParanoid" id="A0A078A3Q1"/>
<feature type="transmembrane region" description="Helical" evidence="1">
    <location>
        <begin position="77"/>
        <end position="97"/>
    </location>
</feature>
<sequence>MFTPLIQYSSLVNLNHQIKYQIDFISSELETIIGAMNGGNFNDDQVQIKNCIMVFLGIIVYPMCLIKDFHNIRFLGITLFFVEQLVLGYVMILALYVGEFKVPEQQSSLSFEQGSGWMNLISYSRVYFFHAFYMIGYQYLCENKKSQVANQVSWISSFIILINSIQYGLSDVPSLRNNPNIYLQYNLWYELGRLTLVFIQIPFKFYICKECIFVIYDELRNRGLSSKINDLKAYANDNAPYSLQMVAKIREDLYEVVRMPFLKFSRQEYILISTIIYSLTIPPIIILHLWRDDSSVYLREHWEALNLNCAIIEPVIVFIISGYYYQKVALHFDIKQVYQLQLHFRDWTVRLAFVFQVIGIFATVIFICISFYRISNIIF</sequence>
<feature type="transmembrane region" description="Helical" evidence="1">
    <location>
        <begin position="305"/>
        <end position="326"/>
    </location>
</feature>
<evidence type="ECO:0000313" key="2">
    <source>
        <dbReference type="EMBL" id="CDW76158.1"/>
    </source>
</evidence>
<protein>
    <submittedName>
        <fullName evidence="2">Uncharacterized protein</fullName>
    </submittedName>
</protein>
<gene>
    <name evidence="2" type="primary">Contig2404.g2583</name>
    <name evidence="2" type="ORF">STYLEM_5156</name>
</gene>
<feature type="transmembrane region" description="Helical" evidence="1">
    <location>
        <begin position="117"/>
        <end position="136"/>
    </location>
</feature>